<evidence type="ECO:0000313" key="11">
    <source>
        <dbReference type="EMBL" id="SMO48877.1"/>
    </source>
</evidence>
<dbReference type="EC" id="2.7.13.3" evidence="2"/>
<reference evidence="11 12" key="1">
    <citation type="submission" date="2017-05" db="EMBL/GenBank/DDBJ databases">
        <authorList>
            <person name="Varghese N."/>
            <person name="Submissions S."/>
        </authorList>
    </citation>
    <scope>NUCLEOTIDE SEQUENCE [LARGE SCALE GENOMIC DNA]</scope>
    <source>
        <strain evidence="11 12">DSM 19036</strain>
    </source>
</reference>
<proteinExistence type="predicted"/>
<protein>
    <recommendedName>
        <fullName evidence="2">histidine kinase</fullName>
        <ecNumber evidence="2">2.7.13.3</ecNumber>
    </recommendedName>
</protein>
<evidence type="ECO:0000256" key="2">
    <source>
        <dbReference type="ARBA" id="ARBA00012438"/>
    </source>
</evidence>
<comment type="catalytic activity">
    <reaction evidence="1">
        <text>ATP + protein L-histidine = ADP + protein N-phospho-L-histidine.</text>
        <dbReference type="EC" id="2.7.13.3"/>
    </reaction>
</comment>
<keyword evidence="3" id="KW-0597">Phosphoprotein</keyword>
<dbReference type="GO" id="GO:0004673">
    <property type="term" value="F:protein histidine kinase activity"/>
    <property type="evidence" value="ECO:0007669"/>
    <property type="project" value="UniProtKB-EC"/>
</dbReference>
<keyword evidence="4" id="KW-0808">Transferase</keyword>
<gene>
    <name evidence="11" type="ORF">SAMN06265348_102463</name>
</gene>
<dbReference type="RefSeq" id="WP_142527113.1">
    <property type="nucleotide sequence ID" value="NZ_CBCSJO010000003.1"/>
</dbReference>
<feature type="chain" id="PRO_5021895860" description="histidine kinase" evidence="9">
    <location>
        <begin position="20"/>
        <end position="860"/>
    </location>
</feature>
<evidence type="ECO:0000256" key="9">
    <source>
        <dbReference type="SAM" id="SignalP"/>
    </source>
</evidence>
<evidence type="ECO:0000313" key="12">
    <source>
        <dbReference type="Proteomes" id="UP000320300"/>
    </source>
</evidence>
<feature type="coiled-coil region" evidence="8">
    <location>
        <begin position="624"/>
        <end position="684"/>
    </location>
</feature>
<dbReference type="PANTHER" id="PTHR41523">
    <property type="entry name" value="TWO-COMPONENT SYSTEM SENSOR PROTEIN"/>
    <property type="match status" value="1"/>
</dbReference>
<dbReference type="Gene3D" id="3.30.450.20">
    <property type="entry name" value="PAS domain"/>
    <property type="match status" value="1"/>
</dbReference>
<dbReference type="Pfam" id="PF07568">
    <property type="entry name" value="HisKA_2"/>
    <property type="match status" value="1"/>
</dbReference>
<evidence type="ECO:0000256" key="1">
    <source>
        <dbReference type="ARBA" id="ARBA00000085"/>
    </source>
</evidence>
<evidence type="ECO:0000259" key="10">
    <source>
        <dbReference type="SMART" id="SM00387"/>
    </source>
</evidence>
<dbReference type="InterPro" id="IPR036890">
    <property type="entry name" value="HATPase_C_sf"/>
</dbReference>
<dbReference type="Pfam" id="PF13181">
    <property type="entry name" value="TPR_8"/>
    <property type="match status" value="1"/>
</dbReference>
<dbReference type="GO" id="GO:0005524">
    <property type="term" value="F:ATP binding"/>
    <property type="evidence" value="ECO:0007669"/>
    <property type="project" value="UniProtKB-KW"/>
</dbReference>
<evidence type="ECO:0000256" key="4">
    <source>
        <dbReference type="ARBA" id="ARBA00022679"/>
    </source>
</evidence>
<keyword evidence="5" id="KW-0547">Nucleotide-binding</keyword>
<organism evidence="11 12">
    <name type="scientific">Pedobacter westerhofensis</name>
    <dbReference type="NCBI Taxonomy" id="425512"/>
    <lineage>
        <taxon>Bacteria</taxon>
        <taxon>Pseudomonadati</taxon>
        <taxon>Bacteroidota</taxon>
        <taxon>Sphingobacteriia</taxon>
        <taxon>Sphingobacteriales</taxon>
        <taxon>Sphingobacteriaceae</taxon>
        <taxon>Pedobacter</taxon>
    </lineage>
</organism>
<feature type="domain" description="Histidine kinase/HSP90-like ATPase" evidence="10">
    <location>
        <begin position="754"/>
        <end position="851"/>
    </location>
</feature>
<dbReference type="SUPFAM" id="SSF55874">
    <property type="entry name" value="ATPase domain of HSP90 chaperone/DNA topoisomerase II/histidine kinase"/>
    <property type="match status" value="1"/>
</dbReference>
<feature type="signal peptide" evidence="9">
    <location>
        <begin position="1"/>
        <end position="19"/>
    </location>
</feature>
<evidence type="ECO:0000256" key="7">
    <source>
        <dbReference type="ARBA" id="ARBA00022840"/>
    </source>
</evidence>
<evidence type="ECO:0000256" key="6">
    <source>
        <dbReference type="ARBA" id="ARBA00022777"/>
    </source>
</evidence>
<dbReference type="Gene3D" id="1.25.40.10">
    <property type="entry name" value="Tetratricopeptide repeat domain"/>
    <property type="match status" value="3"/>
</dbReference>
<keyword evidence="8" id="KW-0175">Coiled coil</keyword>
<dbReference type="SMART" id="SM00387">
    <property type="entry name" value="HATPase_c"/>
    <property type="match status" value="1"/>
</dbReference>
<dbReference type="OrthoDB" id="1523170at2"/>
<dbReference type="InterPro" id="IPR011990">
    <property type="entry name" value="TPR-like_helical_dom_sf"/>
</dbReference>
<dbReference type="Proteomes" id="UP000320300">
    <property type="component" value="Unassembled WGS sequence"/>
</dbReference>
<dbReference type="InterPro" id="IPR019734">
    <property type="entry name" value="TPR_rpt"/>
</dbReference>
<dbReference type="InterPro" id="IPR003594">
    <property type="entry name" value="HATPase_dom"/>
</dbReference>
<dbReference type="AlphaFoldDB" id="A0A521BNY6"/>
<evidence type="ECO:0000256" key="8">
    <source>
        <dbReference type="SAM" id="Coils"/>
    </source>
</evidence>
<keyword evidence="6 11" id="KW-0418">Kinase</keyword>
<dbReference type="PANTHER" id="PTHR41523:SF8">
    <property type="entry name" value="ETHYLENE RESPONSE SENSOR PROTEIN"/>
    <property type="match status" value="1"/>
</dbReference>
<sequence>MTRSLFIFSLLLFSIAASAQNTQGDLAVQREAENDPAPFASQLQSSVRDTNKVNLLCKIARICWYQRTVENHAVDSTLLFARRAYALSRDINFTEGHNEAVFLICKVLLERAHIDQALKLADEVYGEEKVRLLLIIAEPYVFHQPPSDKEFAKAMPLIEKAVKLSAQAHSLRWTNECLNLLAKLYFNKGDVVLGKHYFMDIINNYHHLKDYNNEAKYWSRLAEYMPENNKTYTEMIHSYERAVYYYLLAGNKKEAGYSLRDLALIRTNFNQTAQAGQDQMKMLSLFKEIHEQLSPTTYFQLSEYYQITGKYDLALSYALGGLKAAGDNLDKRINPARALGTTYGFLKDYKNAVKYSKIAFDYDAERNSPNMFLSCYRVVTFLTAGGNAGQALLFLNKFLAAHSLSSISYQQIYASCYGTIYNALGNYAEADRYYRQMMSLEEAANRENGERIGHHFTMTGGYAYYLMGKFYVERGRYKQSRSYLIKSLDNPHYGDKDQEFDTYKLLFKVDSALANYVSAIRYFERHKAMADSINNVETANKISALNIQYETAEKTKDIRLLENKQKLQLAAVQKADTIRNFTIGASVLLLLLASSAYLGYRDKQRSNRQLQLQQNEINVQNAALQTLLMQKDDFLNEKDELLDEKDGLLKEKDWLLKEVHHRVKNNLQIIMSLLRTQLAHLKNEDAKDAIMDSENRVQAIALIHQKLYSTENVASVSMPAYVADLVNHLTDGLQTPDKKVKVQQSVEPIHLDLAQAVPIGLILNEAITNSLKYGANESGVDITITFRCMEGANALLIIADKGRGLPSDFDLATSKSLGMQLMKGLSKQLKGCFNISSGPGVTVTIEFKLLSLLSAVKMTS</sequence>
<dbReference type="EMBL" id="FXTN01000002">
    <property type="protein sequence ID" value="SMO48877.1"/>
    <property type="molecule type" value="Genomic_DNA"/>
</dbReference>
<keyword evidence="9" id="KW-0732">Signal</keyword>
<dbReference type="SUPFAM" id="SSF48452">
    <property type="entry name" value="TPR-like"/>
    <property type="match status" value="2"/>
</dbReference>
<dbReference type="Pfam" id="PF02518">
    <property type="entry name" value="HATPase_c"/>
    <property type="match status" value="1"/>
</dbReference>
<evidence type="ECO:0000256" key="5">
    <source>
        <dbReference type="ARBA" id="ARBA00022741"/>
    </source>
</evidence>
<dbReference type="Gene3D" id="3.30.565.10">
    <property type="entry name" value="Histidine kinase-like ATPase, C-terminal domain"/>
    <property type="match status" value="1"/>
</dbReference>
<evidence type="ECO:0000256" key="3">
    <source>
        <dbReference type="ARBA" id="ARBA00022553"/>
    </source>
</evidence>
<dbReference type="InterPro" id="IPR011495">
    <property type="entry name" value="Sig_transdc_His_kin_sub2_dim/P"/>
</dbReference>
<name>A0A521BNY6_9SPHI</name>
<keyword evidence="7" id="KW-0067">ATP-binding</keyword>
<accession>A0A521BNY6</accession>
<keyword evidence="12" id="KW-1185">Reference proteome</keyword>